<feature type="region of interest" description="Disordered" evidence="1">
    <location>
        <begin position="164"/>
        <end position="184"/>
    </location>
</feature>
<proteinExistence type="predicted"/>
<dbReference type="GO" id="GO:0008237">
    <property type="term" value="F:metallopeptidase activity"/>
    <property type="evidence" value="ECO:0007669"/>
    <property type="project" value="InterPro"/>
</dbReference>
<protein>
    <recommendedName>
        <fullName evidence="2">EcxA zinc-binding domain-containing protein</fullName>
    </recommendedName>
</protein>
<feature type="domain" description="EcxA zinc-binding" evidence="2">
    <location>
        <begin position="360"/>
        <end position="629"/>
    </location>
</feature>
<evidence type="ECO:0000259" key="2">
    <source>
        <dbReference type="Pfam" id="PF16313"/>
    </source>
</evidence>
<name>A0A7W7Q8F1_9PSEU</name>
<accession>A0A7W7Q8F1</accession>
<dbReference type="Gene3D" id="3.40.390.10">
    <property type="entry name" value="Collagenase (Catalytic Domain)"/>
    <property type="match status" value="1"/>
</dbReference>
<dbReference type="InterPro" id="IPR024079">
    <property type="entry name" value="MetalloPept_cat_dom_sf"/>
</dbReference>
<dbReference type="InterPro" id="IPR032534">
    <property type="entry name" value="EcxA_zinc-bd"/>
</dbReference>
<sequence>MTQRSTTPRSETERSTAEWASGPGFLLHATIIGGFGLSATGLDRGEVGPSFVCRADRDEIGVVVTARNTAYGHSGTTPAEQAAATASFAESVLARCPGDGGEFDPAPLGLVDLVGGAQRLTDAAERPYVLDPGLSRVERTTWYGDVLAIESVLTFRAREPKARPNPGLMLRAGPPTPPLRPAPGETVSVRQQVALRPLPAPGYTRVPLDPTSGMTPDHTVHRFDTIAERDAETALATRFRADDPIVFHLDPAMPAAVRDAVVEGGNWWQEAFAAAGLPGRYRVEPLPDGADLHDPRRNVVLWVHRADRGWSMGFPQVDPRTGEILRAVVRLGSQRIEQLRAITESVLAPYDTDRGAEAVRTVVSARLRQLAAHEIGHGLGFAHNFASHSHGKPSVMDYPGPLFTVDGDRPSARTPYATGAGPWDLYQVAALYGTGAGPADPVDLDYVTDNDARGDDAADACGATWIAPAEPTSALRDLLAVRAAALARFGPAVVPPGSDPNEMERRFLVLYLLHRHQATAVAKLVGGHRRRYAVTAGTSFAGAATPVPAAEQRAALDQLSGLLTPSFLAVPAHVRPLLVAPAGGRDRREGQFDHRTAGAFDAAAAIAAGTDVVARTLFAPARVNRLADGTGLPLSELVAAVAGRAVELLTTDDRDPVTETIGWTLLRRFEHTVTSPELHHHARVAAVEAAATGPWDRPALRTRWEAIEKAAYEHPAELPEPPAGTPI</sequence>
<dbReference type="EMBL" id="JACHJQ010000005">
    <property type="protein sequence ID" value="MBB4908554.1"/>
    <property type="molecule type" value="Genomic_DNA"/>
</dbReference>
<evidence type="ECO:0000313" key="3">
    <source>
        <dbReference type="EMBL" id="MBB4908554.1"/>
    </source>
</evidence>
<dbReference type="Pfam" id="PF16313">
    <property type="entry name" value="DUF4953"/>
    <property type="match status" value="1"/>
</dbReference>
<dbReference type="Proteomes" id="UP000520767">
    <property type="component" value="Unassembled WGS sequence"/>
</dbReference>
<dbReference type="AlphaFoldDB" id="A0A7W7Q8F1"/>
<dbReference type="SUPFAM" id="SSF55486">
    <property type="entry name" value="Metalloproteases ('zincins'), catalytic domain"/>
    <property type="match status" value="1"/>
</dbReference>
<gene>
    <name evidence="3" type="ORF">FHR82_004807</name>
</gene>
<dbReference type="PANTHER" id="PTHR38478">
    <property type="entry name" value="PEPTIDASE M1A AND M12B"/>
    <property type="match status" value="1"/>
</dbReference>
<evidence type="ECO:0000313" key="4">
    <source>
        <dbReference type="Proteomes" id="UP000520767"/>
    </source>
</evidence>
<reference evidence="3 4" key="1">
    <citation type="submission" date="2020-08" db="EMBL/GenBank/DDBJ databases">
        <title>Genomic Encyclopedia of Type Strains, Phase III (KMG-III): the genomes of soil and plant-associated and newly described type strains.</title>
        <authorList>
            <person name="Whitman W."/>
        </authorList>
    </citation>
    <scope>NUCLEOTIDE SEQUENCE [LARGE SCALE GENOMIC DNA]</scope>
    <source>
        <strain evidence="3 4">CECT 8960</strain>
    </source>
</reference>
<comment type="caution">
    <text evidence="3">The sequence shown here is derived from an EMBL/GenBank/DDBJ whole genome shotgun (WGS) entry which is preliminary data.</text>
</comment>
<keyword evidence="4" id="KW-1185">Reference proteome</keyword>
<dbReference type="PANTHER" id="PTHR38478:SF1">
    <property type="entry name" value="ZINC DEPENDENT METALLOPROTEASE DOMAIN LIPOPROTEIN"/>
    <property type="match status" value="1"/>
</dbReference>
<evidence type="ECO:0000256" key="1">
    <source>
        <dbReference type="SAM" id="MobiDB-lite"/>
    </source>
</evidence>
<dbReference type="RefSeq" id="WP_184812693.1">
    <property type="nucleotide sequence ID" value="NZ_JACHJQ010000005.1"/>
</dbReference>
<organism evidence="3 4">
    <name type="scientific">Actinophytocola algeriensis</name>
    <dbReference type="NCBI Taxonomy" id="1768010"/>
    <lineage>
        <taxon>Bacteria</taxon>
        <taxon>Bacillati</taxon>
        <taxon>Actinomycetota</taxon>
        <taxon>Actinomycetes</taxon>
        <taxon>Pseudonocardiales</taxon>
        <taxon>Pseudonocardiaceae</taxon>
    </lineage>
</organism>